<accession>A0A4S4LF55</accession>
<sequence>MAPLQAPLKSAVQLFARDDDDGGLKESTKIGIALGLICFFALLLSFYAVANWRKKSTPPTLEEQQYNETLERWINKAPPRPEPPAYTSGERRHRGSTSSCSTLTIPSEYVSRGRCELSLPPPAHLGTHP</sequence>
<proteinExistence type="predicted"/>
<protein>
    <submittedName>
        <fullName evidence="3">Uncharacterized protein</fullName>
    </submittedName>
</protein>
<feature type="transmembrane region" description="Helical" evidence="2">
    <location>
        <begin position="30"/>
        <end position="50"/>
    </location>
</feature>
<name>A0A4S4LF55_9AGAM</name>
<evidence type="ECO:0000313" key="3">
    <source>
        <dbReference type="EMBL" id="THH09841.1"/>
    </source>
</evidence>
<evidence type="ECO:0000256" key="2">
    <source>
        <dbReference type="SAM" id="Phobius"/>
    </source>
</evidence>
<feature type="region of interest" description="Disordered" evidence="1">
    <location>
        <begin position="71"/>
        <end position="100"/>
    </location>
</feature>
<gene>
    <name evidence="3" type="ORF">EW145_g1741</name>
</gene>
<evidence type="ECO:0000313" key="4">
    <source>
        <dbReference type="Proteomes" id="UP000308199"/>
    </source>
</evidence>
<organism evidence="3 4">
    <name type="scientific">Phellinidium pouzarii</name>
    <dbReference type="NCBI Taxonomy" id="167371"/>
    <lineage>
        <taxon>Eukaryota</taxon>
        <taxon>Fungi</taxon>
        <taxon>Dikarya</taxon>
        <taxon>Basidiomycota</taxon>
        <taxon>Agaricomycotina</taxon>
        <taxon>Agaricomycetes</taxon>
        <taxon>Hymenochaetales</taxon>
        <taxon>Hymenochaetaceae</taxon>
        <taxon>Phellinidium</taxon>
    </lineage>
</organism>
<reference evidence="3 4" key="1">
    <citation type="submission" date="2019-02" db="EMBL/GenBank/DDBJ databases">
        <title>Genome sequencing of the rare red list fungi Phellinidium pouzarii.</title>
        <authorList>
            <person name="Buettner E."/>
            <person name="Kellner H."/>
        </authorList>
    </citation>
    <scope>NUCLEOTIDE SEQUENCE [LARGE SCALE GENOMIC DNA]</scope>
    <source>
        <strain evidence="3 4">DSM 108285</strain>
    </source>
</reference>
<keyword evidence="4" id="KW-1185">Reference proteome</keyword>
<keyword evidence="2" id="KW-0812">Transmembrane</keyword>
<dbReference type="AlphaFoldDB" id="A0A4S4LF55"/>
<keyword evidence="2" id="KW-0472">Membrane</keyword>
<dbReference type="Proteomes" id="UP000308199">
    <property type="component" value="Unassembled WGS sequence"/>
</dbReference>
<comment type="caution">
    <text evidence="3">The sequence shown here is derived from an EMBL/GenBank/DDBJ whole genome shotgun (WGS) entry which is preliminary data.</text>
</comment>
<dbReference type="EMBL" id="SGPK01000051">
    <property type="protein sequence ID" value="THH09841.1"/>
    <property type="molecule type" value="Genomic_DNA"/>
</dbReference>
<dbReference type="OrthoDB" id="3263522at2759"/>
<keyword evidence="2" id="KW-1133">Transmembrane helix</keyword>
<evidence type="ECO:0000256" key="1">
    <source>
        <dbReference type="SAM" id="MobiDB-lite"/>
    </source>
</evidence>